<keyword evidence="3" id="KW-0285">Flavoprotein</keyword>
<dbReference type="InterPro" id="IPR036188">
    <property type="entry name" value="FAD/NAD-bd_sf"/>
</dbReference>
<dbReference type="GO" id="GO:0019646">
    <property type="term" value="P:aerobic electron transport chain"/>
    <property type="evidence" value="ECO:0007669"/>
    <property type="project" value="TreeGrafter"/>
</dbReference>
<feature type="transmembrane region" description="Helical" evidence="6">
    <location>
        <begin position="7"/>
        <end position="24"/>
    </location>
</feature>
<evidence type="ECO:0000313" key="10">
    <source>
        <dbReference type="Proteomes" id="UP000663859"/>
    </source>
</evidence>
<evidence type="ECO:0000256" key="2">
    <source>
        <dbReference type="ARBA" id="ARBA00005272"/>
    </source>
</evidence>
<evidence type="ECO:0000259" key="8">
    <source>
        <dbReference type="Pfam" id="PF22366"/>
    </source>
</evidence>
<name>A0A8J2BL02_9BACT</name>
<dbReference type="EC" id="1.6.99.3" evidence="9"/>
<organism evidence="9 10">
    <name type="scientific">Candidatus Methylacidithermus pantelleriae</name>
    <dbReference type="NCBI Taxonomy" id="2744239"/>
    <lineage>
        <taxon>Bacteria</taxon>
        <taxon>Pseudomonadati</taxon>
        <taxon>Verrucomicrobiota</taxon>
        <taxon>Methylacidiphilae</taxon>
        <taxon>Methylacidiphilales</taxon>
        <taxon>Methylacidiphilaceae</taxon>
        <taxon>Candidatus Methylacidithermus</taxon>
    </lineage>
</organism>
<dbReference type="RefSeq" id="WP_174582722.1">
    <property type="nucleotide sequence ID" value="NZ_CAJNOB010000002.1"/>
</dbReference>
<dbReference type="AlphaFoldDB" id="A0A8J2BL02"/>
<protein>
    <submittedName>
        <fullName evidence="9">NADH dehydrogenase</fullName>
        <ecNumber evidence="9">1.6.99.3</ecNumber>
    </submittedName>
</protein>
<dbReference type="SUPFAM" id="SSF51905">
    <property type="entry name" value="FAD/NAD(P)-binding domain"/>
    <property type="match status" value="1"/>
</dbReference>
<evidence type="ECO:0000256" key="3">
    <source>
        <dbReference type="ARBA" id="ARBA00022630"/>
    </source>
</evidence>
<keyword evidence="5 9" id="KW-0560">Oxidoreductase</keyword>
<feature type="domain" description="FAD/NAD(P)-binding" evidence="7">
    <location>
        <begin position="6"/>
        <end position="322"/>
    </location>
</feature>
<reference evidence="9" key="1">
    <citation type="submission" date="2021-02" db="EMBL/GenBank/DDBJ databases">
        <authorList>
            <person name="Cremers G."/>
            <person name="Picone N."/>
        </authorList>
    </citation>
    <scope>NUCLEOTIDE SEQUENCE</scope>
    <source>
        <strain evidence="9">PQ17</strain>
    </source>
</reference>
<evidence type="ECO:0000313" key="9">
    <source>
        <dbReference type="EMBL" id="CAF0691543.1"/>
    </source>
</evidence>
<keyword evidence="4" id="KW-0274">FAD</keyword>
<feature type="transmembrane region" description="Helical" evidence="6">
    <location>
        <begin position="363"/>
        <end position="380"/>
    </location>
</feature>
<feature type="transmembrane region" description="Helical" evidence="6">
    <location>
        <begin position="44"/>
        <end position="66"/>
    </location>
</feature>
<evidence type="ECO:0000256" key="6">
    <source>
        <dbReference type="SAM" id="Phobius"/>
    </source>
</evidence>
<evidence type="ECO:0000256" key="5">
    <source>
        <dbReference type="ARBA" id="ARBA00023002"/>
    </source>
</evidence>
<dbReference type="Pfam" id="PF22366">
    <property type="entry name" value="NDH2_C"/>
    <property type="match status" value="1"/>
</dbReference>
<accession>A0A8J2BL02</accession>
<comment type="caution">
    <text evidence="9">The sequence shown here is derived from an EMBL/GenBank/DDBJ whole genome shotgun (WGS) entry which is preliminary data.</text>
</comment>
<gene>
    <name evidence="9" type="ORF">MPNT_100081</name>
</gene>
<dbReference type="Pfam" id="PF07992">
    <property type="entry name" value="Pyr_redox_2"/>
    <property type="match status" value="1"/>
</dbReference>
<dbReference type="Proteomes" id="UP000663859">
    <property type="component" value="Unassembled WGS sequence"/>
</dbReference>
<proteinExistence type="inferred from homology"/>
<keyword evidence="6" id="KW-0472">Membrane</keyword>
<evidence type="ECO:0000259" key="7">
    <source>
        <dbReference type="Pfam" id="PF07992"/>
    </source>
</evidence>
<dbReference type="InterPro" id="IPR051169">
    <property type="entry name" value="NADH-Q_oxidoreductase"/>
</dbReference>
<dbReference type="GO" id="GO:0003955">
    <property type="term" value="F:NAD(P)H dehydrogenase (quinone) activity"/>
    <property type="evidence" value="ECO:0007669"/>
    <property type="project" value="TreeGrafter"/>
</dbReference>
<dbReference type="PANTHER" id="PTHR42913">
    <property type="entry name" value="APOPTOSIS-INDUCING FACTOR 1"/>
    <property type="match status" value="1"/>
</dbReference>
<dbReference type="PANTHER" id="PTHR42913:SF3">
    <property type="entry name" value="64 KDA MITOCHONDRIAL NADH DEHYDROGENASE (EUROFUNG)"/>
    <property type="match status" value="1"/>
</dbReference>
<dbReference type="Gene3D" id="3.50.50.100">
    <property type="match status" value="1"/>
</dbReference>
<evidence type="ECO:0000256" key="4">
    <source>
        <dbReference type="ARBA" id="ARBA00022827"/>
    </source>
</evidence>
<evidence type="ECO:0000256" key="1">
    <source>
        <dbReference type="ARBA" id="ARBA00001974"/>
    </source>
</evidence>
<comment type="similarity">
    <text evidence="2">Belongs to the NADH dehydrogenase family.</text>
</comment>
<dbReference type="PRINTS" id="PR00411">
    <property type="entry name" value="PNDRDTASEI"/>
</dbReference>
<dbReference type="InterPro" id="IPR023753">
    <property type="entry name" value="FAD/NAD-binding_dom"/>
</dbReference>
<sequence>MPGEARIIIAGAGFGGLAATRILARAHQKVTLVDQANYHLFQPLLYQVATAGLAATEIAIPVRSIFRRYPWVEARMDTVVGVELDAKRLLLSGGYLEFDFLILALGAVTNYFDHPEWEAYALSLKSLEDAIEIRSRILSALEKAEYEKDAAKRAALLTIVIVGGGATGVEMAGAVAELTRHALRGEFRHIDPARTRIVLLEAGPRILPTLPPDLSSKAQEFLQQLGVEVRLRSPVTALGEGWIEIGAQRIAAGTILWTAGVKANPLGKAFGLPVEPNGRVLVNPDLSVPGYPYLFVIGDLAAVRDASGKLIPQVAPAAIQMGEHAARTILAELEEKNTLRKPFRYIDKGTLATVGRSMAVAKIGWIQCAGWIAWILWLFVHLIKLIGFHNKALVLFEWTWSYLTFRKGARVILRYHRPSRADSAGKAS</sequence>
<keyword evidence="6" id="KW-1133">Transmembrane helix</keyword>
<keyword evidence="6" id="KW-0812">Transmembrane</keyword>
<dbReference type="PRINTS" id="PR00368">
    <property type="entry name" value="FADPNR"/>
</dbReference>
<keyword evidence="10" id="KW-1185">Reference proteome</keyword>
<comment type="cofactor">
    <cofactor evidence="1">
        <name>FAD</name>
        <dbReference type="ChEBI" id="CHEBI:57692"/>
    </cofactor>
</comment>
<dbReference type="EMBL" id="CAJNOB010000002">
    <property type="protein sequence ID" value="CAF0691543.1"/>
    <property type="molecule type" value="Genomic_DNA"/>
</dbReference>
<feature type="domain" description="External alternative NADH-ubiquinone oxidoreductase-like C-terminal" evidence="8">
    <location>
        <begin position="348"/>
        <end position="406"/>
    </location>
</feature>
<dbReference type="InterPro" id="IPR054585">
    <property type="entry name" value="NDH2-like_C"/>
</dbReference>